<dbReference type="PANTHER" id="PTHR32246">
    <property type="entry name" value="INGRESSION PROTEIN FIC1"/>
    <property type="match status" value="1"/>
</dbReference>
<dbReference type="OrthoDB" id="884464at2759"/>
<keyword evidence="3" id="KW-1185">Reference proteome</keyword>
<dbReference type="Proteomes" id="UP000467841">
    <property type="component" value="Unassembled WGS sequence"/>
</dbReference>
<sequence>MSRESLLSASAVTNKAMSHSHKLEITAISAESLVYGGKPVKKNAFAAFEIAGNNWSQSMTTRVDEVGGNYPMWEEKLESEFSSGTEAGFMYVRVYCRPSGKDQHVGTARVPVKVFTGEYAPEGFLHCLSYRLWDGCGNRNGIVNFSVRVLPRKSDNGFSGVRPFWLR</sequence>
<dbReference type="PANTHER" id="PTHR32246:SF134">
    <property type="entry name" value="BON1-ASSOCIATED PROTEIN 1"/>
    <property type="match status" value="1"/>
</dbReference>
<organism evidence="2 3">
    <name type="scientific">Microthlaspi erraticum</name>
    <dbReference type="NCBI Taxonomy" id="1685480"/>
    <lineage>
        <taxon>Eukaryota</taxon>
        <taxon>Viridiplantae</taxon>
        <taxon>Streptophyta</taxon>
        <taxon>Embryophyta</taxon>
        <taxon>Tracheophyta</taxon>
        <taxon>Spermatophyta</taxon>
        <taxon>Magnoliopsida</taxon>
        <taxon>eudicotyledons</taxon>
        <taxon>Gunneridae</taxon>
        <taxon>Pentapetalae</taxon>
        <taxon>rosids</taxon>
        <taxon>malvids</taxon>
        <taxon>Brassicales</taxon>
        <taxon>Brassicaceae</taxon>
        <taxon>Coluteocarpeae</taxon>
        <taxon>Microthlaspi</taxon>
    </lineage>
</organism>
<dbReference type="InterPro" id="IPR035892">
    <property type="entry name" value="C2_domain_sf"/>
</dbReference>
<dbReference type="InterPro" id="IPR044750">
    <property type="entry name" value="C2_SRC2/BAP"/>
</dbReference>
<proteinExistence type="predicted"/>
<dbReference type="CDD" id="cd04051">
    <property type="entry name" value="C2_SRC2_like"/>
    <property type="match status" value="1"/>
</dbReference>
<feature type="domain" description="C2" evidence="1">
    <location>
        <begin position="3"/>
        <end position="126"/>
    </location>
</feature>
<dbReference type="GO" id="GO:0006952">
    <property type="term" value="P:defense response"/>
    <property type="evidence" value="ECO:0007669"/>
    <property type="project" value="InterPro"/>
</dbReference>
<dbReference type="PROSITE" id="PS50004">
    <property type="entry name" value="C2"/>
    <property type="match status" value="1"/>
</dbReference>
<dbReference type="EMBL" id="CACVBM020000321">
    <property type="protein sequence ID" value="CAA7017365.1"/>
    <property type="molecule type" value="Genomic_DNA"/>
</dbReference>
<name>A0A6D2HLJ0_9BRAS</name>
<dbReference type="Gene3D" id="2.60.40.150">
    <property type="entry name" value="C2 domain"/>
    <property type="match status" value="1"/>
</dbReference>
<evidence type="ECO:0000259" key="1">
    <source>
        <dbReference type="PROSITE" id="PS50004"/>
    </source>
</evidence>
<accession>A0A6D2HLJ0</accession>
<dbReference type="SUPFAM" id="SSF49562">
    <property type="entry name" value="C2 domain (Calcium/lipid-binding domain, CaLB)"/>
    <property type="match status" value="1"/>
</dbReference>
<evidence type="ECO:0000313" key="2">
    <source>
        <dbReference type="EMBL" id="CAA7017365.1"/>
    </source>
</evidence>
<dbReference type="Pfam" id="PF00168">
    <property type="entry name" value="C2"/>
    <property type="match status" value="1"/>
</dbReference>
<reference evidence="2" key="1">
    <citation type="submission" date="2020-01" db="EMBL/GenBank/DDBJ databases">
        <authorList>
            <person name="Mishra B."/>
        </authorList>
    </citation>
    <scope>NUCLEOTIDE SEQUENCE [LARGE SCALE GENOMIC DNA]</scope>
</reference>
<evidence type="ECO:0000313" key="3">
    <source>
        <dbReference type="Proteomes" id="UP000467841"/>
    </source>
</evidence>
<gene>
    <name evidence="2" type="ORF">MERR_LOCUS4600</name>
</gene>
<dbReference type="AlphaFoldDB" id="A0A6D2HLJ0"/>
<comment type="caution">
    <text evidence="2">The sequence shown here is derived from an EMBL/GenBank/DDBJ whole genome shotgun (WGS) entry which is preliminary data.</text>
</comment>
<protein>
    <recommendedName>
        <fullName evidence="1">C2 domain-containing protein</fullName>
    </recommendedName>
</protein>
<dbReference type="InterPro" id="IPR000008">
    <property type="entry name" value="C2_dom"/>
</dbReference>